<keyword evidence="1" id="KW-0175">Coiled coil</keyword>
<dbReference type="PANTHER" id="PTHR33104:SF2">
    <property type="entry name" value="CXC3 LIKE CYSTEINE CLUSTER DOMAIN-CONTAINING PROTEIN"/>
    <property type="match status" value="1"/>
</dbReference>
<dbReference type="InterPro" id="IPR040521">
    <property type="entry name" value="KDZ"/>
</dbReference>
<evidence type="ECO:0000256" key="1">
    <source>
        <dbReference type="SAM" id="Coils"/>
    </source>
</evidence>
<sequence length="1098" mass="124219">MYIFERYDVNEGLDDYDDDNRTSNPSKTTKKLPKAVQPGVSFHFPSSAFLVQLSDDAPFFQDKSLHDWVPKRDSFGSEFIRWYGPGDANLERCPGCSKKSKKAQDLQTPEFRCRDCHGGILYCRTCIVARHLENPLHRVYLWDGEFFKKTPLATLGLRIQLGHNPLERCTAPEPARKGFVTLHTNGIHEVELAFCGCERASSAGTPDIQLLRAGWFPATHERPHTAATFAVMDQYQQETCQAKVTMYDFYGVLEKLTGNTGIKPPDRYREFIRMCREYEHLLLLLFGGRSWAFDASGAEGTKSGELAIDCPACPRPDVNLVDGWMNAAPEERYVHLYTLFLGLDACFRLKRRLISSELRDPGLGTGWAYMVENGPYREYLRTVTDQKEMNTCSGLAALDYANTKFSRGYATTGVGMGVCARHEFVQPNGVGDLQRGERYAFANMDYIMGSILRHKDPRLWKLLSYDIVCSWSKNFKECMANLPALVRLAVVLTLFKFVIPKLHIHSHTVLCQLLFSLNLILGSAQTDGEGIERPWASIGGVATSTCDMGPGSRHGVLDFQWSYWNWEKLVGIVASLRRRLDNARAQRAEQQEIFDEFSREQADRVPAWKKRVHDFESDPTLANPYEVKFDGITEAQVRLQFAEQEAKDAQSGLPAVHDVSPSKFMTLGLDLEDEQRRIRVQAVLKKANTTGQQIDLKGMRTKLNRQLQGTYTPAALQMLGDMDIPEEQTIENMPLLLPSALSAAARATGCLGGLPHVEALMRDAQCRAALASLRNQLHVKSRLLVHKKKQVRHQGACTRARTIVTRNEGKIGLHSEKYQMLWEAIRLLGDGDPDKVGWQVLKKDDIRCMEDTEDLVKKAQRRENQAARQRRRNAELIAHGLLPAEMDVGMVEEPGERVPENRRQISWIWTVAGTTGSRWEADRRLVALRIEWSKVYARTRRWKEEVELLEAEYERVLISFAHEAQCWDARGAAVRVGIISRAEAEGAVAFAKRQAAMFRDLIERGKMTWTEDKLPRGKKRARQPTGGFSTSFLMSAAMPAHSILGAGAMEGEGGDEEEDDARGEEEEEEREREEDELLRAERDVDDDEYILSGAVDDD</sequence>
<keyword evidence="5" id="KW-1185">Reference proteome</keyword>
<dbReference type="Proteomes" id="UP001218188">
    <property type="component" value="Unassembled WGS sequence"/>
</dbReference>
<evidence type="ECO:0000259" key="3">
    <source>
        <dbReference type="Pfam" id="PF18803"/>
    </source>
</evidence>
<feature type="coiled-coil region" evidence="1">
    <location>
        <begin position="849"/>
        <end position="877"/>
    </location>
</feature>
<gene>
    <name evidence="4" type="ORF">C8F04DRAFT_964879</name>
</gene>
<comment type="caution">
    <text evidence="4">The sequence shown here is derived from an EMBL/GenBank/DDBJ whole genome shotgun (WGS) entry which is preliminary data.</text>
</comment>
<feature type="region of interest" description="Disordered" evidence="2">
    <location>
        <begin position="1046"/>
        <end position="1098"/>
    </location>
</feature>
<feature type="coiled-coil region" evidence="1">
    <location>
        <begin position="573"/>
        <end position="600"/>
    </location>
</feature>
<dbReference type="EMBL" id="JARJCM010000120">
    <property type="protein sequence ID" value="KAJ7027741.1"/>
    <property type="molecule type" value="Genomic_DNA"/>
</dbReference>
<dbReference type="Pfam" id="PF18758">
    <property type="entry name" value="KDZ"/>
    <property type="match status" value="1"/>
</dbReference>
<dbReference type="PANTHER" id="PTHR33104">
    <property type="entry name" value="SI:DKEY-29D5.2"/>
    <property type="match status" value="1"/>
</dbReference>
<feature type="compositionally biased region" description="Acidic residues" evidence="2">
    <location>
        <begin position="1052"/>
        <end position="1076"/>
    </location>
</feature>
<evidence type="ECO:0000313" key="5">
    <source>
        <dbReference type="Proteomes" id="UP001218188"/>
    </source>
</evidence>
<accession>A0AAD6WY67</accession>
<reference evidence="4" key="1">
    <citation type="submission" date="2023-03" db="EMBL/GenBank/DDBJ databases">
        <title>Massive genome expansion in bonnet fungi (Mycena s.s.) driven by repeated elements and novel gene families across ecological guilds.</title>
        <authorList>
            <consortium name="Lawrence Berkeley National Laboratory"/>
            <person name="Harder C.B."/>
            <person name="Miyauchi S."/>
            <person name="Viragh M."/>
            <person name="Kuo A."/>
            <person name="Thoen E."/>
            <person name="Andreopoulos B."/>
            <person name="Lu D."/>
            <person name="Skrede I."/>
            <person name="Drula E."/>
            <person name="Henrissat B."/>
            <person name="Morin E."/>
            <person name="Kohler A."/>
            <person name="Barry K."/>
            <person name="LaButti K."/>
            <person name="Morin E."/>
            <person name="Salamov A."/>
            <person name="Lipzen A."/>
            <person name="Mereny Z."/>
            <person name="Hegedus B."/>
            <person name="Baldrian P."/>
            <person name="Stursova M."/>
            <person name="Weitz H."/>
            <person name="Taylor A."/>
            <person name="Grigoriev I.V."/>
            <person name="Nagy L.G."/>
            <person name="Martin F."/>
            <person name="Kauserud H."/>
        </authorList>
    </citation>
    <scope>NUCLEOTIDE SEQUENCE</scope>
    <source>
        <strain evidence="4">CBHHK200</strain>
    </source>
</reference>
<proteinExistence type="predicted"/>
<dbReference type="Pfam" id="PF18803">
    <property type="entry name" value="CxC2"/>
    <property type="match status" value="1"/>
</dbReference>
<dbReference type="AlphaFoldDB" id="A0AAD6WY67"/>
<feature type="domain" description="CxC2-like cysteine cluster KDZ transposase-associated" evidence="3">
    <location>
        <begin position="152"/>
        <end position="261"/>
    </location>
</feature>
<protein>
    <recommendedName>
        <fullName evidence="3">CxC2-like cysteine cluster KDZ transposase-associated domain-containing protein</fullName>
    </recommendedName>
</protein>
<evidence type="ECO:0000313" key="4">
    <source>
        <dbReference type="EMBL" id="KAJ7027741.1"/>
    </source>
</evidence>
<dbReference type="InterPro" id="IPR041457">
    <property type="entry name" value="CxC2_KDZ-assoc"/>
</dbReference>
<organism evidence="4 5">
    <name type="scientific">Mycena alexandri</name>
    <dbReference type="NCBI Taxonomy" id="1745969"/>
    <lineage>
        <taxon>Eukaryota</taxon>
        <taxon>Fungi</taxon>
        <taxon>Dikarya</taxon>
        <taxon>Basidiomycota</taxon>
        <taxon>Agaricomycotina</taxon>
        <taxon>Agaricomycetes</taxon>
        <taxon>Agaricomycetidae</taxon>
        <taxon>Agaricales</taxon>
        <taxon>Marasmiineae</taxon>
        <taxon>Mycenaceae</taxon>
        <taxon>Mycena</taxon>
    </lineage>
</organism>
<feature type="compositionally biased region" description="Acidic residues" evidence="2">
    <location>
        <begin position="1083"/>
        <end position="1098"/>
    </location>
</feature>
<evidence type="ECO:0000256" key="2">
    <source>
        <dbReference type="SAM" id="MobiDB-lite"/>
    </source>
</evidence>
<name>A0AAD6WY67_9AGAR</name>